<organism evidence="1 2">
    <name type="scientific">Stephania cephalantha</name>
    <dbReference type="NCBI Taxonomy" id="152367"/>
    <lineage>
        <taxon>Eukaryota</taxon>
        <taxon>Viridiplantae</taxon>
        <taxon>Streptophyta</taxon>
        <taxon>Embryophyta</taxon>
        <taxon>Tracheophyta</taxon>
        <taxon>Spermatophyta</taxon>
        <taxon>Magnoliopsida</taxon>
        <taxon>Ranunculales</taxon>
        <taxon>Menispermaceae</taxon>
        <taxon>Menispermoideae</taxon>
        <taxon>Cissampelideae</taxon>
        <taxon>Stephania</taxon>
    </lineage>
</organism>
<dbReference type="Proteomes" id="UP001419268">
    <property type="component" value="Unassembled WGS sequence"/>
</dbReference>
<dbReference type="EMBL" id="JBBNAG010000007">
    <property type="protein sequence ID" value="KAK9118082.1"/>
    <property type="molecule type" value="Genomic_DNA"/>
</dbReference>
<name>A0AAP0IP23_9MAGN</name>
<evidence type="ECO:0000313" key="1">
    <source>
        <dbReference type="EMBL" id="KAK9118082.1"/>
    </source>
</evidence>
<proteinExistence type="predicted"/>
<comment type="caution">
    <text evidence="1">The sequence shown here is derived from an EMBL/GenBank/DDBJ whole genome shotgun (WGS) entry which is preliminary data.</text>
</comment>
<reference evidence="1 2" key="1">
    <citation type="submission" date="2024-01" db="EMBL/GenBank/DDBJ databases">
        <title>Genome assemblies of Stephania.</title>
        <authorList>
            <person name="Yang L."/>
        </authorList>
    </citation>
    <scope>NUCLEOTIDE SEQUENCE [LARGE SCALE GENOMIC DNA]</scope>
    <source>
        <strain evidence="1">JXDWG</strain>
        <tissue evidence="1">Leaf</tissue>
    </source>
</reference>
<evidence type="ECO:0000313" key="2">
    <source>
        <dbReference type="Proteomes" id="UP001419268"/>
    </source>
</evidence>
<accession>A0AAP0IP23</accession>
<sequence>MTWLSRQRFGAGRRQFNWDDNGISATAGTGASFVETADLPMRNQVLNEESVANLQFNWEGTEISAMAGSVQALR</sequence>
<gene>
    <name evidence="1" type="ORF">Scep_016175</name>
</gene>
<dbReference type="AlphaFoldDB" id="A0AAP0IP23"/>
<keyword evidence="2" id="KW-1185">Reference proteome</keyword>
<protein>
    <submittedName>
        <fullName evidence="1">Uncharacterized protein</fullName>
    </submittedName>
</protein>